<feature type="compositionally biased region" description="Basic and acidic residues" evidence="1">
    <location>
        <begin position="475"/>
        <end position="484"/>
    </location>
</feature>
<feature type="compositionally biased region" description="Low complexity" evidence="1">
    <location>
        <begin position="385"/>
        <end position="474"/>
    </location>
</feature>
<organism evidence="2 3">
    <name type="scientific">Sutcliffiella rhizosphaerae</name>
    <dbReference type="NCBI Taxonomy" id="2880967"/>
    <lineage>
        <taxon>Bacteria</taxon>
        <taxon>Bacillati</taxon>
        <taxon>Bacillota</taxon>
        <taxon>Bacilli</taxon>
        <taxon>Bacillales</taxon>
        <taxon>Bacillaceae</taxon>
        <taxon>Sutcliffiella</taxon>
    </lineage>
</organism>
<evidence type="ECO:0000313" key="2">
    <source>
        <dbReference type="EMBL" id="CAG9619513.1"/>
    </source>
</evidence>
<proteinExistence type="predicted"/>
<name>A0ABM8YI92_9BACI</name>
<evidence type="ECO:0000313" key="3">
    <source>
        <dbReference type="Proteomes" id="UP000789833"/>
    </source>
</evidence>
<keyword evidence="3" id="KW-1185">Reference proteome</keyword>
<gene>
    <name evidence="2" type="ORF">BACCIP111883_00280</name>
</gene>
<feature type="region of interest" description="Disordered" evidence="1">
    <location>
        <begin position="383"/>
        <end position="493"/>
    </location>
</feature>
<dbReference type="EMBL" id="CAKJTJ010000001">
    <property type="protein sequence ID" value="CAG9619513.1"/>
    <property type="molecule type" value="Genomic_DNA"/>
</dbReference>
<comment type="caution">
    <text evidence="2">The sequence shown here is derived from an EMBL/GenBank/DDBJ whole genome shotgun (WGS) entry which is preliminary data.</text>
</comment>
<reference evidence="2 3" key="1">
    <citation type="submission" date="2021-10" db="EMBL/GenBank/DDBJ databases">
        <authorList>
            <person name="Criscuolo A."/>
        </authorList>
    </citation>
    <scope>NUCLEOTIDE SEQUENCE [LARGE SCALE GENOMIC DNA]</scope>
    <source>
        <strain evidence="3">CIP 111883</strain>
    </source>
</reference>
<dbReference type="Proteomes" id="UP000789833">
    <property type="component" value="Unassembled WGS sequence"/>
</dbReference>
<accession>A0ABM8YI92</accession>
<evidence type="ECO:0000256" key="1">
    <source>
        <dbReference type="SAM" id="MobiDB-lite"/>
    </source>
</evidence>
<sequence>MQSLKLLAALLVCTVFIFGLSKVGVLVTNQWLPHTNSFSESTLIANEEVSNTSKQAALEKIEDAKNQWLINGTIYLEWAGQLQPLPKEAFAYNILESVEYAEDGSQNPLKVELAHGTLLEQIEEITQNSDVFASMDTDKLKSDLETVASLLKEGDHTFSFSDYLVEGNTIAETDIQKRINLLGGTAGAELNVLNGKEIQLNPQHTFSLDMWLADEEITLADESASILASLFYEVIAPTNFTIVERHISKELPSWATEGYEARFQKDKMDFVFTNPNNGRFTIQLSVDSTSMTANLNGGELPYTYEVKQVEKKALLPKKVIQYSATLATNQTRVKETGRNGSYIQLVRTALDSSGKAVETSVYSEDYYAPIQRVELHSLTKPVVATDTNNDGTNTGANNNPNTNPGTNTGTNNGTNNNNTGTNNNNTGNNNNTNTGTNTGNNSGNTNNNSNSGNSTGNPNTNTGNNNTSNPGTSNGDDKKEDNDSGKGSGAEGK</sequence>
<dbReference type="RefSeq" id="WP_230499439.1">
    <property type="nucleotide sequence ID" value="NZ_CAKJTJ010000001.1"/>
</dbReference>
<protein>
    <recommendedName>
        <fullName evidence="4">G5 domain-containing protein</fullName>
    </recommendedName>
</protein>
<evidence type="ECO:0008006" key="4">
    <source>
        <dbReference type="Google" id="ProtNLM"/>
    </source>
</evidence>